<dbReference type="InterPro" id="IPR016055">
    <property type="entry name" value="A-D-PHexomutase_a/b/a-I/II/III"/>
</dbReference>
<evidence type="ECO:0000313" key="12">
    <source>
        <dbReference type="EMBL" id="OGZ68739.1"/>
    </source>
</evidence>
<reference evidence="12 13" key="1">
    <citation type="journal article" date="2016" name="Nat. Commun.">
        <title>Thousands of microbial genomes shed light on interconnected biogeochemical processes in an aquifer system.</title>
        <authorList>
            <person name="Anantharaman K."/>
            <person name="Brown C.T."/>
            <person name="Hug L.A."/>
            <person name="Sharon I."/>
            <person name="Castelle C.J."/>
            <person name="Probst A.J."/>
            <person name="Thomas B.C."/>
            <person name="Singh A."/>
            <person name="Wilkins M.J."/>
            <person name="Karaoz U."/>
            <person name="Brodie E.L."/>
            <person name="Williams K.H."/>
            <person name="Hubbard S.S."/>
            <person name="Banfield J.F."/>
        </authorList>
    </citation>
    <scope>NUCLEOTIDE SEQUENCE [LARGE SCALE GENOMIC DNA]</scope>
</reference>
<accession>A0A1G2I241</accession>
<evidence type="ECO:0000256" key="5">
    <source>
        <dbReference type="ARBA" id="ARBA00022842"/>
    </source>
</evidence>
<evidence type="ECO:0008006" key="14">
    <source>
        <dbReference type="Google" id="ProtNLM"/>
    </source>
</evidence>
<dbReference type="PANTHER" id="PTHR43771:SF1">
    <property type="entry name" value="PHOSPHOMANNOMUTASE"/>
    <property type="match status" value="1"/>
</dbReference>
<evidence type="ECO:0000313" key="13">
    <source>
        <dbReference type="Proteomes" id="UP000178820"/>
    </source>
</evidence>
<protein>
    <recommendedName>
        <fullName evidence="14">Phosphomannomutase/phosphoglucomutase</fullName>
    </recommendedName>
</protein>
<comment type="similarity">
    <text evidence="2 7">Belongs to the phosphohexose mutase family.</text>
</comment>
<evidence type="ECO:0000256" key="1">
    <source>
        <dbReference type="ARBA" id="ARBA00001946"/>
    </source>
</evidence>
<dbReference type="PANTHER" id="PTHR43771">
    <property type="entry name" value="PHOSPHOMANNOMUTASE"/>
    <property type="match status" value="1"/>
</dbReference>
<evidence type="ECO:0000259" key="11">
    <source>
        <dbReference type="Pfam" id="PF02880"/>
    </source>
</evidence>
<keyword evidence="3" id="KW-0597">Phosphoprotein</keyword>
<keyword evidence="4 7" id="KW-0479">Metal-binding</keyword>
<evidence type="ECO:0000256" key="4">
    <source>
        <dbReference type="ARBA" id="ARBA00022723"/>
    </source>
</evidence>
<feature type="domain" description="Alpha-D-phosphohexomutase alpha/beta/alpha" evidence="11">
    <location>
        <begin position="280"/>
        <end position="398"/>
    </location>
</feature>
<dbReference type="Pfam" id="PF00408">
    <property type="entry name" value="PGM_PMM_IV"/>
    <property type="match status" value="1"/>
</dbReference>
<dbReference type="SUPFAM" id="SSF55957">
    <property type="entry name" value="Phosphoglucomutase, C-terminal domain"/>
    <property type="match status" value="1"/>
</dbReference>
<dbReference type="Proteomes" id="UP000178820">
    <property type="component" value="Unassembled WGS sequence"/>
</dbReference>
<dbReference type="InterPro" id="IPR005844">
    <property type="entry name" value="A-D-PHexomutase_a/b/a-I"/>
</dbReference>
<dbReference type="STRING" id="1802207.A3D44_01950"/>
<dbReference type="GO" id="GO:0016868">
    <property type="term" value="F:intramolecular phosphotransferase activity"/>
    <property type="evidence" value="ECO:0007669"/>
    <property type="project" value="InterPro"/>
</dbReference>
<dbReference type="Pfam" id="PF02880">
    <property type="entry name" value="PGM_PMM_III"/>
    <property type="match status" value="1"/>
</dbReference>
<dbReference type="Gene3D" id="3.40.120.10">
    <property type="entry name" value="Alpha-D-Glucose-1,6-Bisphosphate, subunit A, domain 3"/>
    <property type="match status" value="3"/>
</dbReference>
<dbReference type="Pfam" id="PF02879">
    <property type="entry name" value="PGM_PMM_II"/>
    <property type="match status" value="1"/>
</dbReference>
<proteinExistence type="inferred from homology"/>
<keyword evidence="6" id="KW-0413">Isomerase</keyword>
<dbReference type="InterPro" id="IPR005846">
    <property type="entry name" value="A-D-PHexomutase_a/b/a-III"/>
</dbReference>
<dbReference type="InterPro" id="IPR005845">
    <property type="entry name" value="A-D-PHexomutase_a/b/a-II"/>
</dbReference>
<evidence type="ECO:0000259" key="8">
    <source>
        <dbReference type="Pfam" id="PF00408"/>
    </source>
</evidence>
<evidence type="ECO:0000256" key="7">
    <source>
        <dbReference type="RuleBase" id="RU004326"/>
    </source>
</evidence>
<dbReference type="InterPro" id="IPR005843">
    <property type="entry name" value="A-D-PHexomutase_C"/>
</dbReference>
<dbReference type="InterPro" id="IPR005841">
    <property type="entry name" value="Alpha-D-phosphohexomutase_SF"/>
</dbReference>
<comment type="caution">
    <text evidence="12">The sequence shown here is derived from an EMBL/GenBank/DDBJ whole genome shotgun (WGS) entry which is preliminary data.</text>
</comment>
<evidence type="ECO:0000256" key="3">
    <source>
        <dbReference type="ARBA" id="ARBA00022553"/>
    </source>
</evidence>
<dbReference type="Gene3D" id="3.30.310.50">
    <property type="entry name" value="Alpha-D-phosphohexomutase, C-terminal domain"/>
    <property type="match status" value="1"/>
</dbReference>
<evidence type="ECO:0000256" key="6">
    <source>
        <dbReference type="ARBA" id="ARBA00023235"/>
    </source>
</evidence>
<dbReference type="CDD" id="cd03089">
    <property type="entry name" value="PMM_PGM"/>
    <property type="match status" value="1"/>
</dbReference>
<dbReference type="SUPFAM" id="SSF53738">
    <property type="entry name" value="Phosphoglucomutase, first 3 domains"/>
    <property type="match status" value="3"/>
</dbReference>
<evidence type="ECO:0000259" key="9">
    <source>
        <dbReference type="Pfam" id="PF02878"/>
    </source>
</evidence>
<keyword evidence="5 7" id="KW-0460">Magnesium</keyword>
<dbReference type="InterPro" id="IPR016066">
    <property type="entry name" value="A-D-PHexomutase_CS"/>
</dbReference>
<dbReference type="GO" id="GO:0000287">
    <property type="term" value="F:magnesium ion binding"/>
    <property type="evidence" value="ECO:0007669"/>
    <property type="project" value="InterPro"/>
</dbReference>
<dbReference type="InterPro" id="IPR036900">
    <property type="entry name" value="A-D-PHexomutase_C_sf"/>
</dbReference>
<organism evidence="12 13">
    <name type="scientific">Candidatus Staskawiczbacteria bacterium RIFCSPHIGHO2_02_FULL_42_22</name>
    <dbReference type="NCBI Taxonomy" id="1802207"/>
    <lineage>
        <taxon>Bacteria</taxon>
        <taxon>Candidatus Staskawicziibacteriota</taxon>
    </lineage>
</organism>
<evidence type="ECO:0000256" key="2">
    <source>
        <dbReference type="ARBA" id="ARBA00010231"/>
    </source>
</evidence>
<sequence length="481" mass="54011">MVNQSIFKSYDVRGVYPAELNEPAALAVGRAFARLTVAKKVVVGYDARLSSPVLFKALLGGLFYEGVEVINIGQTPTEGLYFAVANYDVDAGIMITASHNPKDYNGFKMLKKESGEMAIIRGKDLVPFIADLDNYDKFKNSALDQLNARPNNKIHFSGPAKNTKAKVQNKDILNDYLSYISYFFNKKDIKRFKIVVDASNGVMGRLIKKIKRSLPVKVIELNFKPDGNFPNHSPNPLDEGASNQIAQKITAKKADFGFMFDGDADRIFLVDERGQMVSADIVLLLLAKYFLSKNPRPKMGEARPERAAGMGIAYNLICSRSVPEFIVKWGGVPIRTQVGFVNVREGLINNNGIMGGELSAHYCFKDYWYMDSGMIAFLTLLQIISKEGKSVSEIVKELSIYAPPAQISFQIENKETVLEKVKQKYSNGKQDFLDGITVEYDNWWFNLRPSNTEPLLKLTIEAQTQELLEEKKKELSEFIKQ</sequence>
<dbReference type="PROSITE" id="PS00710">
    <property type="entry name" value="PGM_PMM"/>
    <property type="match status" value="1"/>
</dbReference>
<dbReference type="AlphaFoldDB" id="A0A1G2I241"/>
<name>A0A1G2I241_9BACT</name>
<dbReference type="Pfam" id="PF02878">
    <property type="entry name" value="PGM_PMM_I"/>
    <property type="match status" value="1"/>
</dbReference>
<comment type="cofactor">
    <cofactor evidence="1">
        <name>Mg(2+)</name>
        <dbReference type="ChEBI" id="CHEBI:18420"/>
    </cofactor>
</comment>
<dbReference type="EMBL" id="MHOT01000018">
    <property type="protein sequence ID" value="OGZ68739.1"/>
    <property type="molecule type" value="Genomic_DNA"/>
</dbReference>
<dbReference type="PRINTS" id="PR00509">
    <property type="entry name" value="PGMPMM"/>
</dbReference>
<evidence type="ECO:0000259" key="10">
    <source>
        <dbReference type="Pfam" id="PF02879"/>
    </source>
</evidence>
<gene>
    <name evidence="12" type="ORF">A3D44_01950</name>
</gene>
<feature type="domain" description="Alpha-D-phosphohexomutase alpha/beta/alpha" evidence="10">
    <location>
        <begin position="176"/>
        <end position="274"/>
    </location>
</feature>
<feature type="domain" description="Alpha-D-phosphohexomutase alpha/beta/alpha" evidence="9">
    <location>
        <begin position="6"/>
        <end position="116"/>
    </location>
</feature>
<feature type="domain" description="Alpha-D-phosphohexomutase C-terminal" evidence="8">
    <location>
        <begin position="418"/>
        <end position="475"/>
    </location>
</feature>
<dbReference type="GO" id="GO:0005975">
    <property type="term" value="P:carbohydrate metabolic process"/>
    <property type="evidence" value="ECO:0007669"/>
    <property type="project" value="InterPro"/>
</dbReference>